<dbReference type="SUPFAM" id="SSF53335">
    <property type="entry name" value="S-adenosyl-L-methionine-dependent methyltransferases"/>
    <property type="match status" value="1"/>
</dbReference>
<organism evidence="6">
    <name type="scientific">hydrothermal vent metagenome</name>
    <dbReference type="NCBI Taxonomy" id="652676"/>
    <lineage>
        <taxon>unclassified sequences</taxon>
        <taxon>metagenomes</taxon>
        <taxon>ecological metagenomes</taxon>
    </lineage>
</organism>
<evidence type="ECO:0000256" key="2">
    <source>
        <dbReference type="ARBA" id="ARBA00022490"/>
    </source>
</evidence>
<sequence length="295" mass="32385">MPWQELTFDVSPAEVDTLSEILCDAGAASVTFKDNADTPIYEPAADASDLWASTCVVGLFAAETDFDAVLALVQQAALFSTLPPYRITELKEQQWERLWMDEFKPMRFGERLWICPTEIMPPEPDALNIMLDPGLAFGTGTHPTTALCLEWIDQNDLDDKTVIDFGCGSGILAIGAAMSGATSIEAIDIDPQALLATNSNATQNNIASKITTALPNEYNKLPAVDCLLANILANPIMKLADYFSTLVKHHGIIVLSGILSEQATQVINSYEKWFEFQPIVEKEGWVRLVATRNEQ</sequence>
<evidence type="ECO:0000256" key="3">
    <source>
        <dbReference type="ARBA" id="ARBA00022603"/>
    </source>
</evidence>
<keyword evidence="4 6" id="KW-0808">Transferase</keyword>
<evidence type="ECO:0000313" key="6">
    <source>
        <dbReference type="EMBL" id="VAW86086.1"/>
    </source>
</evidence>
<keyword evidence="6" id="KW-0689">Ribosomal protein</keyword>
<dbReference type="Gene3D" id="3.40.50.150">
    <property type="entry name" value="Vaccinia Virus protein VP39"/>
    <property type="match status" value="1"/>
</dbReference>
<name>A0A3B0ZZR3_9ZZZZ</name>
<dbReference type="GO" id="GO:0032259">
    <property type="term" value="P:methylation"/>
    <property type="evidence" value="ECO:0007669"/>
    <property type="project" value="UniProtKB-KW"/>
</dbReference>
<dbReference type="HAMAP" id="MF_00735">
    <property type="entry name" value="Methyltr_PrmA"/>
    <property type="match status" value="1"/>
</dbReference>
<dbReference type="GO" id="GO:0005840">
    <property type="term" value="C:ribosome"/>
    <property type="evidence" value="ECO:0007669"/>
    <property type="project" value="UniProtKB-KW"/>
</dbReference>
<dbReference type="EMBL" id="UOFQ01000034">
    <property type="protein sequence ID" value="VAW86086.1"/>
    <property type="molecule type" value="Genomic_DNA"/>
</dbReference>
<evidence type="ECO:0000256" key="5">
    <source>
        <dbReference type="ARBA" id="ARBA00022691"/>
    </source>
</evidence>
<dbReference type="PANTHER" id="PTHR43648:SF1">
    <property type="entry name" value="ELECTRON TRANSFER FLAVOPROTEIN BETA SUBUNIT LYSINE METHYLTRANSFERASE"/>
    <property type="match status" value="1"/>
</dbReference>
<dbReference type="Pfam" id="PF06325">
    <property type="entry name" value="PrmA"/>
    <property type="match status" value="1"/>
</dbReference>
<dbReference type="PIRSF" id="PIRSF000401">
    <property type="entry name" value="RPL11_MTase"/>
    <property type="match status" value="1"/>
</dbReference>
<accession>A0A3B0ZZR3</accession>
<dbReference type="InterPro" id="IPR050078">
    <property type="entry name" value="Ribosomal_L11_MeTrfase_PrmA"/>
</dbReference>
<keyword evidence="3 6" id="KW-0489">Methyltransferase</keyword>
<gene>
    <name evidence="6" type="ORF">MNBD_GAMMA17-497</name>
</gene>
<dbReference type="InterPro" id="IPR004498">
    <property type="entry name" value="Ribosomal_PrmA_MeTrfase"/>
</dbReference>
<keyword evidence="2" id="KW-0963">Cytoplasm</keyword>
<evidence type="ECO:0000256" key="1">
    <source>
        <dbReference type="ARBA" id="ARBA00009741"/>
    </source>
</evidence>
<dbReference type="GO" id="GO:0016279">
    <property type="term" value="F:protein-lysine N-methyltransferase activity"/>
    <property type="evidence" value="ECO:0007669"/>
    <property type="project" value="TreeGrafter"/>
</dbReference>
<reference evidence="6" key="1">
    <citation type="submission" date="2018-06" db="EMBL/GenBank/DDBJ databases">
        <authorList>
            <person name="Zhirakovskaya E."/>
        </authorList>
    </citation>
    <scope>NUCLEOTIDE SEQUENCE</scope>
</reference>
<evidence type="ECO:0000256" key="4">
    <source>
        <dbReference type="ARBA" id="ARBA00022679"/>
    </source>
</evidence>
<dbReference type="GO" id="GO:0005829">
    <property type="term" value="C:cytosol"/>
    <property type="evidence" value="ECO:0007669"/>
    <property type="project" value="TreeGrafter"/>
</dbReference>
<comment type="similarity">
    <text evidence="1">Belongs to the methyltransferase superfamily. PrmA family.</text>
</comment>
<keyword evidence="6" id="KW-0687">Ribonucleoprotein</keyword>
<dbReference type="CDD" id="cd02440">
    <property type="entry name" value="AdoMet_MTases"/>
    <property type="match status" value="1"/>
</dbReference>
<dbReference type="NCBIfam" id="TIGR00406">
    <property type="entry name" value="prmA"/>
    <property type="match status" value="1"/>
</dbReference>
<protein>
    <submittedName>
        <fullName evidence="6">Ribosomal protein L11 methyltransferase</fullName>
    </submittedName>
</protein>
<proteinExistence type="inferred from homology"/>
<dbReference type="InterPro" id="IPR029063">
    <property type="entry name" value="SAM-dependent_MTases_sf"/>
</dbReference>
<dbReference type="AlphaFoldDB" id="A0A3B0ZZR3"/>
<dbReference type="PANTHER" id="PTHR43648">
    <property type="entry name" value="ELECTRON TRANSFER FLAVOPROTEIN BETA SUBUNIT LYSINE METHYLTRANSFERASE"/>
    <property type="match status" value="1"/>
</dbReference>
<keyword evidence="5" id="KW-0949">S-adenosyl-L-methionine</keyword>